<dbReference type="EMBL" id="SNXI01000005">
    <property type="protein sequence ID" value="TDP38228.1"/>
    <property type="molecule type" value="Genomic_DNA"/>
</dbReference>
<proteinExistence type="inferred from homology"/>
<gene>
    <name evidence="5" type="ORF">DEU29_10580</name>
</gene>
<reference evidence="5 6" key="1">
    <citation type="submission" date="2019-03" db="EMBL/GenBank/DDBJ databases">
        <title>Freshwater and sediment microbial communities from various areas in North America, analyzing microbe dynamics in response to fracking.</title>
        <authorList>
            <person name="Lamendella R."/>
        </authorList>
    </citation>
    <scope>NUCLEOTIDE SEQUENCE [LARGE SCALE GENOMIC DNA]</scope>
    <source>
        <strain evidence="5 6">18_TX</strain>
    </source>
</reference>
<evidence type="ECO:0000313" key="6">
    <source>
        <dbReference type="Proteomes" id="UP000295531"/>
    </source>
</evidence>
<evidence type="ECO:0000256" key="3">
    <source>
        <dbReference type="RuleBase" id="RU000363"/>
    </source>
</evidence>
<dbReference type="InterPro" id="IPR002347">
    <property type="entry name" value="SDR_fam"/>
</dbReference>
<dbReference type="GO" id="GO:0016491">
    <property type="term" value="F:oxidoreductase activity"/>
    <property type="evidence" value="ECO:0007669"/>
    <property type="project" value="UniProtKB-KW"/>
</dbReference>
<evidence type="ECO:0000313" key="5">
    <source>
        <dbReference type="EMBL" id="TDP38228.1"/>
    </source>
</evidence>
<dbReference type="AlphaFoldDB" id="A0A4R6PIN0"/>
<comment type="similarity">
    <text evidence="1 3">Belongs to the short-chain dehydrogenases/reductases (SDR) family.</text>
</comment>
<accession>A0A4R6PIN0</accession>
<dbReference type="NCBIfam" id="NF006099">
    <property type="entry name" value="PRK08251.1"/>
    <property type="match status" value="1"/>
</dbReference>
<dbReference type="SUPFAM" id="SSF51735">
    <property type="entry name" value="NAD(P)-binding Rossmann-fold domains"/>
    <property type="match status" value="1"/>
</dbReference>
<evidence type="ECO:0008006" key="7">
    <source>
        <dbReference type="Google" id="ProtNLM"/>
    </source>
</evidence>
<dbReference type="Proteomes" id="UP000295531">
    <property type="component" value="Unassembled WGS sequence"/>
</dbReference>
<keyword evidence="4" id="KW-0175">Coiled coil</keyword>
<protein>
    <recommendedName>
        <fullName evidence="7">Short-subunit dehydrogenase</fullName>
    </recommendedName>
</protein>
<dbReference type="GO" id="GO:0016020">
    <property type="term" value="C:membrane"/>
    <property type="evidence" value="ECO:0007669"/>
    <property type="project" value="TreeGrafter"/>
</dbReference>
<dbReference type="PRINTS" id="PR00080">
    <property type="entry name" value="SDRFAMILY"/>
</dbReference>
<evidence type="ECO:0000256" key="2">
    <source>
        <dbReference type="ARBA" id="ARBA00023002"/>
    </source>
</evidence>
<comment type="caution">
    <text evidence="5">The sequence shown here is derived from an EMBL/GenBank/DDBJ whole genome shotgun (WGS) entry which is preliminary data.</text>
</comment>
<dbReference type="PANTHER" id="PTHR44196">
    <property type="entry name" value="DEHYDROGENASE/REDUCTASE SDR FAMILY MEMBER 7B"/>
    <property type="match status" value="1"/>
</dbReference>
<organism evidence="5 6">
    <name type="scientific">Idiomarina aquatica</name>
    <dbReference type="NCBI Taxonomy" id="1327752"/>
    <lineage>
        <taxon>Bacteria</taxon>
        <taxon>Pseudomonadati</taxon>
        <taxon>Pseudomonadota</taxon>
        <taxon>Gammaproteobacteria</taxon>
        <taxon>Alteromonadales</taxon>
        <taxon>Idiomarinaceae</taxon>
        <taxon>Idiomarina</taxon>
    </lineage>
</organism>
<keyword evidence="6" id="KW-1185">Reference proteome</keyword>
<dbReference type="OrthoDB" id="9808814at2"/>
<feature type="coiled-coil region" evidence="4">
    <location>
        <begin position="35"/>
        <end position="66"/>
    </location>
</feature>
<dbReference type="Pfam" id="PF00106">
    <property type="entry name" value="adh_short"/>
    <property type="match status" value="1"/>
</dbReference>
<name>A0A4R6PIN0_9GAMM</name>
<evidence type="ECO:0000256" key="1">
    <source>
        <dbReference type="ARBA" id="ARBA00006484"/>
    </source>
</evidence>
<keyword evidence="2" id="KW-0560">Oxidoreductase</keyword>
<evidence type="ECO:0000256" key="4">
    <source>
        <dbReference type="SAM" id="Coils"/>
    </source>
</evidence>
<dbReference type="InterPro" id="IPR036291">
    <property type="entry name" value="NAD(P)-bd_dom_sf"/>
</dbReference>
<dbReference type="Gene3D" id="3.40.50.720">
    <property type="entry name" value="NAD(P)-binding Rossmann-like Domain"/>
    <property type="match status" value="1"/>
</dbReference>
<dbReference type="RefSeq" id="WP_133539274.1">
    <property type="nucleotide sequence ID" value="NZ_SNXI01000005.1"/>
</dbReference>
<dbReference type="PRINTS" id="PR00081">
    <property type="entry name" value="GDHRDH"/>
</dbReference>
<dbReference type="PANTHER" id="PTHR44196:SF1">
    <property type="entry name" value="DEHYDROGENASE_REDUCTASE SDR FAMILY MEMBER 7B"/>
    <property type="match status" value="1"/>
</dbReference>
<sequence length="256" mass="28229">MAQQRNTILITGASSGLGQGMAREFAKQGRNLCLCARRVDRLEALKAELEQQNANIKVSIKALDVNQHDDVFSVFNEFKQEFGSIDRFIINAGMGKGAALGTGYFHANKATAETNFVAALAQCEAAMTILREQQQGHLVTISSMSAFRGMPRAMTVYAATKAGLASLTEGIRADLMKTYGSNSPIKVSTIYPGYIRSEINEKVKNTPFMVDTETGCRLLAEAINKEPVKAYVPRWPWALMAFLMKRLPLKWVLKLS</sequence>